<dbReference type="PANTHER" id="PTHR33639">
    <property type="entry name" value="THIOL-DISULFIDE OXIDOREDUCTASE DCC"/>
    <property type="match status" value="1"/>
</dbReference>
<accession>A0ABV8B2X7</accession>
<dbReference type="InterPro" id="IPR052927">
    <property type="entry name" value="DCC_oxidoreductase"/>
</dbReference>
<dbReference type="Proteomes" id="UP001595752">
    <property type="component" value="Unassembled WGS sequence"/>
</dbReference>
<dbReference type="Pfam" id="PF04134">
    <property type="entry name" value="DCC1-like"/>
    <property type="match status" value="1"/>
</dbReference>
<dbReference type="RefSeq" id="WP_377916258.1">
    <property type="nucleotide sequence ID" value="NZ_JBHRZT010000052.1"/>
</dbReference>
<evidence type="ECO:0000313" key="1">
    <source>
        <dbReference type="EMBL" id="MFC3884643.1"/>
    </source>
</evidence>
<evidence type="ECO:0000313" key="2">
    <source>
        <dbReference type="Proteomes" id="UP001595752"/>
    </source>
</evidence>
<proteinExistence type="predicted"/>
<gene>
    <name evidence="1" type="ORF">ACFOU2_14535</name>
</gene>
<reference evidence="2" key="1">
    <citation type="journal article" date="2019" name="Int. J. Syst. Evol. Microbiol.">
        <title>The Global Catalogue of Microorganisms (GCM) 10K type strain sequencing project: providing services to taxonomists for standard genome sequencing and annotation.</title>
        <authorList>
            <consortium name="The Broad Institute Genomics Platform"/>
            <consortium name="The Broad Institute Genome Sequencing Center for Infectious Disease"/>
            <person name="Wu L."/>
            <person name="Ma J."/>
        </authorList>
    </citation>
    <scope>NUCLEOTIDE SEQUENCE [LARGE SCALE GENOMIC DNA]</scope>
    <source>
        <strain evidence="2">CCUG 61889</strain>
    </source>
</reference>
<comment type="caution">
    <text evidence="1">The sequence shown here is derived from an EMBL/GenBank/DDBJ whole genome shotgun (WGS) entry which is preliminary data.</text>
</comment>
<sequence length="152" mass="17673">MNHRLIDSDKHSVVLFDGECGFCNRSVKFIIRRDRKGHFRFASLQSSIAESVLAGHRSASPFDSIVLIEGERIYTESTAVLRICRKLDGLWKGLYVLIVIPGPIRNAFYRWFAKHRYHFLGKQEACMIPAPEMRKRFLNMDKRKDDASNEQQ</sequence>
<dbReference type="PANTHER" id="PTHR33639:SF2">
    <property type="entry name" value="DUF393 DOMAIN-CONTAINING PROTEIN"/>
    <property type="match status" value="1"/>
</dbReference>
<protein>
    <submittedName>
        <fullName evidence="1">Thiol-disulfide oxidoreductase DCC family protein</fullName>
    </submittedName>
</protein>
<dbReference type="InterPro" id="IPR007263">
    <property type="entry name" value="DCC1-like"/>
</dbReference>
<keyword evidence="2" id="KW-1185">Reference proteome</keyword>
<dbReference type="EMBL" id="JBHRZT010000052">
    <property type="protein sequence ID" value="MFC3884643.1"/>
    <property type="molecule type" value="Genomic_DNA"/>
</dbReference>
<organism evidence="1 2">
    <name type="scientific">Bacillus songklensis</name>
    <dbReference type="NCBI Taxonomy" id="1069116"/>
    <lineage>
        <taxon>Bacteria</taxon>
        <taxon>Bacillati</taxon>
        <taxon>Bacillota</taxon>
        <taxon>Bacilli</taxon>
        <taxon>Bacillales</taxon>
        <taxon>Bacillaceae</taxon>
        <taxon>Bacillus</taxon>
    </lineage>
</organism>
<name>A0ABV8B2X7_9BACI</name>